<dbReference type="PANTHER" id="PTHR42703:SF1">
    <property type="entry name" value="NA(+)_H(+) ANTIPORTER SUBUNIT D1"/>
    <property type="match status" value="1"/>
</dbReference>
<reference evidence="10" key="1">
    <citation type="submission" date="2020-01" db="EMBL/GenBank/DDBJ databases">
        <authorList>
            <person name="Meier V. D."/>
            <person name="Meier V D."/>
        </authorList>
    </citation>
    <scope>NUCLEOTIDE SEQUENCE</scope>
    <source>
        <strain evidence="10">HLG_WM_MAG_08</strain>
    </source>
</reference>
<feature type="transmembrane region" description="Helical" evidence="8">
    <location>
        <begin position="135"/>
        <end position="153"/>
    </location>
</feature>
<evidence type="ECO:0000256" key="8">
    <source>
        <dbReference type="SAM" id="Phobius"/>
    </source>
</evidence>
<feature type="transmembrane region" description="Helical" evidence="8">
    <location>
        <begin position="339"/>
        <end position="358"/>
    </location>
</feature>
<feature type="transmembrane region" description="Helical" evidence="8">
    <location>
        <begin position="241"/>
        <end position="262"/>
    </location>
</feature>
<feature type="transmembrane region" description="Helical" evidence="8">
    <location>
        <begin position="453"/>
        <end position="473"/>
    </location>
</feature>
<feature type="transmembrane region" description="Helical" evidence="8">
    <location>
        <begin position="110"/>
        <end position="129"/>
    </location>
</feature>
<feature type="transmembrane region" description="Helical" evidence="8">
    <location>
        <begin position="212"/>
        <end position="234"/>
    </location>
</feature>
<keyword evidence="4 7" id="KW-0812">Transmembrane</keyword>
<organism evidence="10">
    <name type="scientific">uncultured Thiotrichaceae bacterium</name>
    <dbReference type="NCBI Taxonomy" id="298394"/>
    <lineage>
        <taxon>Bacteria</taxon>
        <taxon>Pseudomonadati</taxon>
        <taxon>Pseudomonadota</taxon>
        <taxon>Gammaproteobacteria</taxon>
        <taxon>Thiotrichales</taxon>
        <taxon>Thiotrichaceae</taxon>
        <taxon>environmental samples</taxon>
    </lineage>
</organism>
<evidence type="ECO:0000313" key="10">
    <source>
        <dbReference type="EMBL" id="CAA6808929.1"/>
    </source>
</evidence>
<feature type="transmembrane region" description="Helical" evidence="8">
    <location>
        <begin position="77"/>
        <end position="98"/>
    </location>
</feature>
<gene>
    <name evidence="10" type="ORF">HELGO_WM34893</name>
</gene>
<proteinExistence type="inferred from homology"/>
<dbReference type="PANTHER" id="PTHR42703">
    <property type="entry name" value="NADH DEHYDROGENASE"/>
    <property type="match status" value="1"/>
</dbReference>
<dbReference type="PRINTS" id="PR01437">
    <property type="entry name" value="NUOXDRDTASE4"/>
</dbReference>
<evidence type="ECO:0000256" key="7">
    <source>
        <dbReference type="RuleBase" id="RU000320"/>
    </source>
</evidence>
<keyword evidence="5 8" id="KW-1133">Transmembrane helix</keyword>
<feature type="transmembrane region" description="Helical" evidence="8">
    <location>
        <begin position="6"/>
        <end position="23"/>
    </location>
</feature>
<accession>A0A6S6T0F5</accession>
<evidence type="ECO:0000256" key="5">
    <source>
        <dbReference type="ARBA" id="ARBA00022989"/>
    </source>
</evidence>
<dbReference type="EMBL" id="CACVAV010000138">
    <property type="protein sequence ID" value="CAA6808929.1"/>
    <property type="molecule type" value="Genomic_DNA"/>
</dbReference>
<dbReference type="GO" id="GO:0042773">
    <property type="term" value="P:ATP synthesis coupled electron transport"/>
    <property type="evidence" value="ECO:0007669"/>
    <property type="project" value="InterPro"/>
</dbReference>
<dbReference type="InterPro" id="IPR003918">
    <property type="entry name" value="NADH_UbQ_OxRdtase"/>
</dbReference>
<name>A0A6S6T0F5_9GAMM</name>
<dbReference type="InterPro" id="IPR001750">
    <property type="entry name" value="ND/Mrp_TM"/>
</dbReference>
<comment type="subcellular location">
    <subcellularLocation>
        <location evidence="1">Cell membrane</location>
        <topology evidence="1">Multi-pass membrane protein</topology>
    </subcellularLocation>
    <subcellularLocation>
        <location evidence="7">Membrane</location>
        <topology evidence="7">Multi-pass membrane protein</topology>
    </subcellularLocation>
</comment>
<feature type="transmembrane region" description="Helical" evidence="8">
    <location>
        <begin position="165"/>
        <end position="186"/>
    </location>
</feature>
<keyword evidence="6 8" id="KW-0472">Membrane</keyword>
<evidence type="ECO:0000256" key="2">
    <source>
        <dbReference type="ARBA" id="ARBA00005346"/>
    </source>
</evidence>
<dbReference type="InterPro" id="IPR050586">
    <property type="entry name" value="CPA3_Na-H_Antiporter_D"/>
</dbReference>
<keyword evidence="3" id="KW-1003">Cell membrane</keyword>
<dbReference type="GO" id="GO:0005886">
    <property type="term" value="C:plasma membrane"/>
    <property type="evidence" value="ECO:0007669"/>
    <property type="project" value="UniProtKB-SubCell"/>
</dbReference>
<dbReference type="GO" id="GO:0008137">
    <property type="term" value="F:NADH dehydrogenase (ubiquinone) activity"/>
    <property type="evidence" value="ECO:0007669"/>
    <property type="project" value="InterPro"/>
</dbReference>
<comment type="similarity">
    <text evidence="2">Belongs to the CPA3 antiporters (TC 2.A.63) subunit D family.</text>
</comment>
<evidence type="ECO:0000256" key="1">
    <source>
        <dbReference type="ARBA" id="ARBA00004651"/>
    </source>
</evidence>
<sequence>MTEHLPALQVIIPLLLAPVVFLFNHARLAWILSVLVSWVGLLISLSLLFAVNDGEVIRYEFGGWEAPYGIAYKVDRLNALVLLIVSAMAAVIFPFSWQAIQKEIPPSLHVIFYTALLLCLSGLLGMAITGDAFNLFVFIEISSLSTYTLISLGKDRRALTAAFQYLIMGTIGGTFILIGVGLLYILTGTLNMADLALRIGEYEAQESRTLQAAFAFLVVGIGLKLAMFPLHLWLPGAYANAPSVVSAFLAATATKVAVYALLRFLFTVFGADYTYDGMHIDYLFIPLALISILFASIVAIFQRGLKRMLAYSSVAQIGYMLLGIGLANESGLTAATLHLFNHALMKGALFLVVAMIFFRTGGTSMRYITGLGKEMPWTMAAFVVAGLSLIGVPLTVGFISKWYLILASIERGWWPITIVVLIGSLIAVVYIWRVVEAAYFKPRPENMPPVKEAPAGMLILTWILVAANIYFGVNASFTAGIAGAVAAELLGGGV</sequence>
<feature type="transmembrane region" description="Helical" evidence="8">
    <location>
        <begin position="30"/>
        <end position="51"/>
    </location>
</feature>
<evidence type="ECO:0000256" key="4">
    <source>
        <dbReference type="ARBA" id="ARBA00022692"/>
    </source>
</evidence>
<dbReference type="AlphaFoldDB" id="A0A6S6T0F5"/>
<dbReference type="Pfam" id="PF00361">
    <property type="entry name" value="Proton_antipo_M"/>
    <property type="match status" value="1"/>
</dbReference>
<feature type="transmembrane region" description="Helical" evidence="8">
    <location>
        <begin position="282"/>
        <end position="301"/>
    </location>
</feature>
<feature type="transmembrane region" description="Helical" evidence="8">
    <location>
        <begin position="379"/>
        <end position="400"/>
    </location>
</feature>
<feature type="domain" description="NADH:quinone oxidoreductase/Mrp antiporter transmembrane" evidence="9">
    <location>
        <begin position="131"/>
        <end position="426"/>
    </location>
</feature>
<evidence type="ECO:0000256" key="3">
    <source>
        <dbReference type="ARBA" id="ARBA00022475"/>
    </source>
</evidence>
<evidence type="ECO:0000256" key="6">
    <source>
        <dbReference type="ARBA" id="ARBA00023136"/>
    </source>
</evidence>
<protein>
    <submittedName>
        <fullName evidence="10">Cation:proton antiporter</fullName>
    </submittedName>
</protein>
<evidence type="ECO:0000259" key="9">
    <source>
        <dbReference type="Pfam" id="PF00361"/>
    </source>
</evidence>
<feature type="transmembrane region" description="Helical" evidence="8">
    <location>
        <begin position="412"/>
        <end position="432"/>
    </location>
</feature>